<protein>
    <recommendedName>
        <fullName evidence="7">poly(A)-specific ribonuclease</fullName>
        <ecNumber evidence="7">3.1.13.4</ecNumber>
    </recommendedName>
</protein>
<evidence type="ECO:0000256" key="10">
    <source>
        <dbReference type="ARBA" id="ARBA00022723"/>
    </source>
</evidence>
<name>A0AAV8TYI8_9ROSI</name>
<dbReference type="Pfam" id="PF04857">
    <property type="entry name" value="CAF1"/>
    <property type="match status" value="2"/>
</dbReference>
<gene>
    <name evidence="18" type="ORF">K2173_025957</name>
</gene>
<comment type="cofactor">
    <cofactor evidence="2">
        <name>a divalent metal cation</name>
        <dbReference type="ChEBI" id="CHEBI:60240"/>
    </cofactor>
</comment>
<comment type="caution">
    <text evidence="18">The sequence shown here is derived from an EMBL/GenBank/DDBJ whole genome shotgun (WGS) entry which is preliminary data.</text>
</comment>
<evidence type="ECO:0000256" key="8">
    <source>
        <dbReference type="ARBA" id="ARBA00022490"/>
    </source>
</evidence>
<evidence type="ECO:0000256" key="15">
    <source>
        <dbReference type="ARBA" id="ARBA00023163"/>
    </source>
</evidence>
<keyword evidence="8" id="KW-0963">Cytoplasm</keyword>
<sequence>MNYPYFRIREVWSHNMEEELIMLDSSLFKFPVVSVDTEFPGCILKTAKNVPDDVRYDNMKFNVEKSKLIQLGVTLSNERGTIFATWEFNFRFDVDQDRHSEDSIEFLKQHGIDFARLKNDGIEIKRFSAAVSYMLSRHRNIHWVTFQGLYDLAYILHGVTRNPLPESADEFVILTQHVLGSVIDVKYMAKFCEGLHGGELGLQRLGDVLGIKRTGGSHTAGSDSLLTAMILATMIMEFDMDPSIYEGCLYGLDITTQISSRRYYCYVVPQYCDGVFEPVMLPRTV</sequence>
<keyword evidence="12" id="KW-0269">Exonuclease</keyword>
<keyword evidence="14" id="KW-0805">Transcription regulation</keyword>
<evidence type="ECO:0000256" key="5">
    <source>
        <dbReference type="ARBA" id="ARBA00008372"/>
    </source>
</evidence>
<keyword evidence="10" id="KW-0479">Metal-binding</keyword>
<comment type="subunit">
    <text evidence="6">Component of the CCR4-NOT complex, at least composed of CRR4 and CAF1 proteins.</text>
</comment>
<accession>A0AAV8TYI8</accession>
<proteinExistence type="inferred from homology"/>
<dbReference type="GO" id="GO:0046872">
    <property type="term" value="F:metal ion binding"/>
    <property type="evidence" value="ECO:0007669"/>
    <property type="project" value="UniProtKB-KW"/>
</dbReference>
<reference evidence="18 19" key="1">
    <citation type="submission" date="2021-09" db="EMBL/GenBank/DDBJ databases">
        <title>Genomic insights and catalytic innovation underlie evolution of tropane alkaloids biosynthesis.</title>
        <authorList>
            <person name="Wang Y.-J."/>
            <person name="Tian T."/>
            <person name="Huang J.-P."/>
            <person name="Huang S.-X."/>
        </authorList>
    </citation>
    <scope>NUCLEOTIDE SEQUENCE [LARGE SCALE GENOMIC DNA]</scope>
    <source>
        <strain evidence="18">KIB-2018</strain>
        <tissue evidence="18">Leaf</tissue>
    </source>
</reference>
<dbReference type="GO" id="GO:0004535">
    <property type="term" value="F:poly(A)-specific ribonuclease activity"/>
    <property type="evidence" value="ECO:0007669"/>
    <property type="project" value="UniProtKB-EC"/>
</dbReference>
<dbReference type="InterPro" id="IPR036397">
    <property type="entry name" value="RNaseH_sf"/>
</dbReference>
<evidence type="ECO:0000313" key="19">
    <source>
        <dbReference type="Proteomes" id="UP001159364"/>
    </source>
</evidence>
<dbReference type="GO" id="GO:0005737">
    <property type="term" value="C:cytoplasm"/>
    <property type="evidence" value="ECO:0007669"/>
    <property type="project" value="UniProtKB-SubCell"/>
</dbReference>
<evidence type="ECO:0000256" key="17">
    <source>
        <dbReference type="ARBA" id="ARBA00025148"/>
    </source>
</evidence>
<dbReference type="Gene3D" id="3.30.420.10">
    <property type="entry name" value="Ribonuclease H-like superfamily/Ribonuclease H"/>
    <property type="match status" value="1"/>
</dbReference>
<dbReference type="AlphaFoldDB" id="A0AAV8TYI8"/>
<evidence type="ECO:0000313" key="18">
    <source>
        <dbReference type="EMBL" id="KAJ8771203.1"/>
    </source>
</evidence>
<keyword evidence="9" id="KW-0540">Nuclease</keyword>
<evidence type="ECO:0000256" key="4">
    <source>
        <dbReference type="ARBA" id="ARBA00004496"/>
    </source>
</evidence>
<evidence type="ECO:0000256" key="1">
    <source>
        <dbReference type="ARBA" id="ARBA00001663"/>
    </source>
</evidence>
<comment type="function">
    <text evidence="17">Ubiquitous transcription factor required for a diverse set of processes. It is a component of the CCR4 complex involved in the control of gene expression.</text>
</comment>
<keyword evidence="16" id="KW-0539">Nucleus</keyword>
<dbReference type="GO" id="GO:0030014">
    <property type="term" value="C:CCR4-NOT complex"/>
    <property type="evidence" value="ECO:0007669"/>
    <property type="project" value="InterPro"/>
</dbReference>
<dbReference type="GO" id="GO:0003723">
    <property type="term" value="F:RNA binding"/>
    <property type="evidence" value="ECO:0007669"/>
    <property type="project" value="UniProtKB-KW"/>
</dbReference>
<evidence type="ECO:0000256" key="14">
    <source>
        <dbReference type="ARBA" id="ARBA00023015"/>
    </source>
</evidence>
<dbReference type="InterPro" id="IPR039637">
    <property type="entry name" value="CNOT7/CNOT8/Pop2"/>
</dbReference>
<dbReference type="EC" id="3.1.13.4" evidence="7"/>
<dbReference type="GO" id="GO:0005634">
    <property type="term" value="C:nucleus"/>
    <property type="evidence" value="ECO:0007669"/>
    <property type="project" value="UniProtKB-SubCell"/>
</dbReference>
<dbReference type="EMBL" id="JAIWQS010000003">
    <property type="protein sequence ID" value="KAJ8771203.1"/>
    <property type="molecule type" value="Genomic_DNA"/>
</dbReference>
<evidence type="ECO:0000256" key="16">
    <source>
        <dbReference type="ARBA" id="ARBA00023242"/>
    </source>
</evidence>
<evidence type="ECO:0000256" key="12">
    <source>
        <dbReference type="ARBA" id="ARBA00022839"/>
    </source>
</evidence>
<comment type="subcellular location">
    <subcellularLocation>
        <location evidence="4">Cytoplasm</location>
    </subcellularLocation>
    <subcellularLocation>
        <location evidence="3">Nucleus</location>
    </subcellularLocation>
</comment>
<evidence type="ECO:0000256" key="7">
    <source>
        <dbReference type="ARBA" id="ARBA00012161"/>
    </source>
</evidence>
<dbReference type="PANTHER" id="PTHR10797">
    <property type="entry name" value="CCR4-NOT TRANSCRIPTION COMPLEX SUBUNIT"/>
    <property type="match status" value="1"/>
</dbReference>
<keyword evidence="15" id="KW-0804">Transcription</keyword>
<evidence type="ECO:0000256" key="11">
    <source>
        <dbReference type="ARBA" id="ARBA00022801"/>
    </source>
</evidence>
<keyword evidence="13" id="KW-0694">RNA-binding</keyword>
<organism evidence="18 19">
    <name type="scientific">Erythroxylum novogranatense</name>
    <dbReference type="NCBI Taxonomy" id="1862640"/>
    <lineage>
        <taxon>Eukaryota</taxon>
        <taxon>Viridiplantae</taxon>
        <taxon>Streptophyta</taxon>
        <taxon>Embryophyta</taxon>
        <taxon>Tracheophyta</taxon>
        <taxon>Spermatophyta</taxon>
        <taxon>Magnoliopsida</taxon>
        <taxon>eudicotyledons</taxon>
        <taxon>Gunneridae</taxon>
        <taxon>Pentapetalae</taxon>
        <taxon>rosids</taxon>
        <taxon>fabids</taxon>
        <taxon>Malpighiales</taxon>
        <taxon>Erythroxylaceae</taxon>
        <taxon>Erythroxylum</taxon>
    </lineage>
</organism>
<evidence type="ECO:0000256" key="6">
    <source>
        <dbReference type="ARBA" id="ARBA00011757"/>
    </source>
</evidence>
<evidence type="ECO:0000256" key="3">
    <source>
        <dbReference type="ARBA" id="ARBA00004123"/>
    </source>
</evidence>
<keyword evidence="19" id="KW-1185">Reference proteome</keyword>
<dbReference type="SUPFAM" id="SSF53098">
    <property type="entry name" value="Ribonuclease H-like"/>
    <property type="match status" value="1"/>
</dbReference>
<keyword evidence="11" id="KW-0378">Hydrolase</keyword>
<evidence type="ECO:0000256" key="13">
    <source>
        <dbReference type="ARBA" id="ARBA00022884"/>
    </source>
</evidence>
<evidence type="ECO:0000256" key="2">
    <source>
        <dbReference type="ARBA" id="ARBA00001968"/>
    </source>
</evidence>
<dbReference type="Proteomes" id="UP001159364">
    <property type="component" value="Linkage Group LG03"/>
</dbReference>
<dbReference type="InterPro" id="IPR006941">
    <property type="entry name" value="RNase_CAF1"/>
</dbReference>
<comment type="similarity">
    <text evidence="5">Belongs to the CAF1 family.</text>
</comment>
<comment type="catalytic activity">
    <reaction evidence="1">
        <text>Exonucleolytic cleavage of poly(A) to 5'-AMP.</text>
        <dbReference type="EC" id="3.1.13.4"/>
    </reaction>
</comment>
<evidence type="ECO:0000256" key="9">
    <source>
        <dbReference type="ARBA" id="ARBA00022722"/>
    </source>
</evidence>
<dbReference type="InterPro" id="IPR012337">
    <property type="entry name" value="RNaseH-like_sf"/>
</dbReference>